<gene>
    <name evidence="1" type="ORF">D0Y65_053906</name>
</gene>
<evidence type="ECO:0000313" key="1">
    <source>
        <dbReference type="EMBL" id="RZB43581.1"/>
    </source>
</evidence>
<reference evidence="1 2" key="1">
    <citation type="submission" date="2018-09" db="EMBL/GenBank/DDBJ databases">
        <title>A high-quality reference genome of wild soybean provides a powerful tool to mine soybean genomes.</title>
        <authorList>
            <person name="Xie M."/>
            <person name="Chung C.Y.L."/>
            <person name="Li M.-W."/>
            <person name="Wong F.-L."/>
            <person name="Chan T.-F."/>
            <person name="Lam H.-M."/>
        </authorList>
    </citation>
    <scope>NUCLEOTIDE SEQUENCE [LARGE SCALE GENOMIC DNA]</scope>
    <source>
        <strain evidence="2">cv. W05</strain>
        <tissue evidence="1">Hypocotyl of etiolated seedlings</tissue>
    </source>
</reference>
<dbReference type="Proteomes" id="UP000289340">
    <property type="component" value="Chromosome 20"/>
</dbReference>
<evidence type="ECO:0000313" key="2">
    <source>
        <dbReference type="Proteomes" id="UP000289340"/>
    </source>
</evidence>
<keyword evidence="2" id="KW-1185">Reference proteome</keyword>
<comment type="caution">
    <text evidence="1">The sequence shown here is derived from an EMBL/GenBank/DDBJ whole genome shotgun (WGS) entry which is preliminary data.</text>
</comment>
<protein>
    <submittedName>
        <fullName evidence="1">Uncharacterized protein</fullName>
    </submittedName>
</protein>
<accession>A0A445F408</accession>
<dbReference type="EMBL" id="QZWG01000020">
    <property type="protein sequence ID" value="RZB43580.1"/>
    <property type="molecule type" value="Genomic_DNA"/>
</dbReference>
<dbReference type="AlphaFoldDB" id="A0A445F408"/>
<sequence length="59" mass="6762">MGTNGDAERCIKYLNRSVSLFLKAKRSRGRTPTPGKYCGPRDKRDKLEDQLSWTFTTLP</sequence>
<name>A0A445F408_GLYSO</name>
<proteinExistence type="predicted"/>
<dbReference type="EMBL" id="QZWG01000020">
    <property type="protein sequence ID" value="RZB43581.1"/>
    <property type="molecule type" value="Genomic_DNA"/>
</dbReference>
<organism evidence="1 2">
    <name type="scientific">Glycine soja</name>
    <name type="common">Wild soybean</name>
    <dbReference type="NCBI Taxonomy" id="3848"/>
    <lineage>
        <taxon>Eukaryota</taxon>
        <taxon>Viridiplantae</taxon>
        <taxon>Streptophyta</taxon>
        <taxon>Embryophyta</taxon>
        <taxon>Tracheophyta</taxon>
        <taxon>Spermatophyta</taxon>
        <taxon>Magnoliopsida</taxon>
        <taxon>eudicotyledons</taxon>
        <taxon>Gunneridae</taxon>
        <taxon>Pentapetalae</taxon>
        <taxon>rosids</taxon>
        <taxon>fabids</taxon>
        <taxon>Fabales</taxon>
        <taxon>Fabaceae</taxon>
        <taxon>Papilionoideae</taxon>
        <taxon>50 kb inversion clade</taxon>
        <taxon>NPAAA clade</taxon>
        <taxon>indigoferoid/millettioid clade</taxon>
        <taxon>Phaseoleae</taxon>
        <taxon>Glycine</taxon>
        <taxon>Glycine subgen. Soja</taxon>
    </lineage>
</organism>
<dbReference type="EMBL" id="QZWG01000020">
    <property type="protein sequence ID" value="RZB43579.1"/>
    <property type="molecule type" value="Genomic_DNA"/>
</dbReference>